<dbReference type="GO" id="GO:0008270">
    <property type="term" value="F:zinc ion binding"/>
    <property type="evidence" value="ECO:0007669"/>
    <property type="project" value="UniProtKB-KW"/>
</dbReference>
<dbReference type="Gene3D" id="1.10.220.150">
    <property type="entry name" value="Arf GTPase activating protein"/>
    <property type="match status" value="1"/>
</dbReference>
<name>F2PJM6_TRIEC</name>
<dbReference type="PROSITE" id="PS50115">
    <property type="entry name" value="ARFGAP"/>
    <property type="match status" value="1"/>
</dbReference>
<feature type="compositionally biased region" description="Polar residues" evidence="2">
    <location>
        <begin position="308"/>
        <end position="326"/>
    </location>
</feature>
<feature type="region of interest" description="Disordered" evidence="2">
    <location>
        <begin position="254"/>
        <end position="410"/>
    </location>
</feature>
<feature type="compositionally biased region" description="Low complexity" evidence="2">
    <location>
        <begin position="399"/>
        <end position="409"/>
    </location>
</feature>
<feature type="compositionally biased region" description="Basic and acidic residues" evidence="2">
    <location>
        <begin position="202"/>
        <end position="211"/>
    </location>
</feature>
<proteinExistence type="predicted"/>
<dbReference type="AlphaFoldDB" id="F2PJM6"/>
<gene>
    <name evidence="4" type="ORF">TEQG_01133</name>
</gene>
<accession>F2PJM6</accession>
<dbReference type="HOGENOM" id="CLU_017628_0_0_1"/>
<feature type="region of interest" description="Disordered" evidence="2">
    <location>
        <begin position="493"/>
        <end position="546"/>
    </location>
</feature>
<keyword evidence="5" id="KW-1185">Reference proteome</keyword>
<keyword evidence="1" id="KW-0862">Zinc</keyword>
<feature type="compositionally biased region" description="Low complexity" evidence="2">
    <location>
        <begin position="365"/>
        <end position="391"/>
    </location>
</feature>
<dbReference type="OrthoDB" id="10266696at2759"/>
<feature type="region of interest" description="Disordered" evidence="2">
    <location>
        <begin position="422"/>
        <end position="476"/>
    </location>
</feature>
<keyword evidence="1" id="KW-0863">Zinc-finger</keyword>
<keyword evidence="1" id="KW-0479">Metal-binding</keyword>
<evidence type="ECO:0000313" key="5">
    <source>
        <dbReference type="Proteomes" id="UP000009169"/>
    </source>
</evidence>
<feature type="compositionally biased region" description="Low complexity" evidence="2">
    <location>
        <begin position="432"/>
        <end position="454"/>
    </location>
</feature>
<dbReference type="eggNOG" id="KOG0703">
    <property type="taxonomic scope" value="Eukaryota"/>
</dbReference>
<dbReference type="GO" id="GO:0005096">
    <property type="term" value="F:GTPase activator activity"/>
    <property type="evidence" value="ECO:0007669"/>
    <property type="project" value="InterPro"/>
</dbReference>
<dbReference type="SMART" id="SM00105">
    <property type="entry name" value="ArfGap"/>
    <property type="match status" value="1"/>
</dbReference>
<reference evidence="5" key="1">
    <citation type="journal article" date="2012" name="MBio">
        <title>Comparative genome analysis of Trichophyton rubrum and related dermatophytes reveals candidate genes involved in infection.</title>
        <authorList>
            <person name="Martinez D.A."/>
            <person name="Oliver B.G."/>
            <person name="Graeser Y."/>
            <person name="Goldberg J.M."/>
            <person name="Li W."/>
            <person name="Martinez-Rossi N.M."/>
            <person name="Monod M."/>
            <person name="Shelest E."/>
            <person name="Barton R.C."/>
            <person name="Birch E."/>
            <person name="Brakhage A.A."/>
            <person name="Chen Z."/>
            <person name="Gurr S.J."/>
            <person name="Heiman D."/>
            <person name="Heitman J."/>
            <person name="Kosti I."/>
            <person name="Rossi A."/>
            <person name="Saif S."/>
            <person name="Samalova M."/>
            <person name="Saunders C.W."/>
            <person name="Shea T."/>
            <person name="Summerbell R.C."/>
            <person name="Xu J."/>
            <person name="Young S."/>
            <person name="Zeng Q."/>
            <person name="Birren B.W."/>
            <person name="Cuomo C.A."/>
            <person name="White T.C."/>
        </authorList>
    </citation>
    <scope>NUCLEOTIDE SEQUENCE [LARGE SCALE GENOMIC DNA]</scope>
    <source>
        <strain evidence="5">ATCC MYA-4606 / CBS 127.97</strain>
    </source>
</reference>
<dbReference type="PRINTS" id="PR00405">
    <property type="entry name" value="REVINTRACTNG"/>
</dbReference>
<dbReference type="PANTHER" id="PTHR45705">
    <property type="entry name" value="FI20236P1"/>
    <property type="match status" value="1"/>
</dbReference>
<feature type="compositionally biased region" description="Polar residues" evidence="2">
    <location>
        <begin position="217"/>
        <end position="226"/>
    </location>
</feature>
<sequence>MSALSKRQQARNERTLQDLITSVPGNDRCADCQARNPGWGSWNLGIFLCMRCATLHRKLGTHISKVKSLTMDSWTAEQVETMKKNGNIAVNRIYNPRNIKPSIPVDIDEVDSVMERFVRKKYELRALEDGKPKPPSRQDPSYTSRPAADLSLPSPSSPPYATATLPSKPKSRFAFGLRSLSSSHSSSPSSSRSATATLPSLRRRESLETSHVHSVPLPNNKQSRTLGNLQVSSQPLFPNMTGGYPSQQANLQLSRAQQTMTPPVPSIPHQHQFLQLQHQQQQQQQQQQQPGYGSAAQSPMHGHYNPFMSHSTPATPYAGTPTQPLSPTNPFFTQPPPQPQQNGLQQGNTSPFTLQHHNTMPALSPPYVYQQPQQPQQPQQQQPIYPMQQQPATAMPAYQQLKQQQPQQPNRIDKSSILALYNFSQPPPTIPEQPQQQQQTQQQPQLSPLQTNTPFSANPYQTTTNASPMVQSAPVSTTGTYASHNPFFTHTNAAPSQPASFVPTAPTQPQGPAVPAPAPNNMGFSRTHAHSGRHSPDIFASLSARY</sequence>
<organism evidence="4 5">
    <name type="scientific">Trichophyton equinum (strain ATCC MYA-4606 / CBS 127.97)</name>
    <name type="common">Horse ringworm fungus</name>
    <dbReference type="NCBI Taxonomy" id="559882"/>
    <lineage>
        <taxon>Eukaryota</taxon>
        <taxon>Fungi</taxon>
        <taxon>Dikarya</taxon>
        <taxon>Ascomycota</taxon>
        <taxon>Pezizomycotina</taxon>
        <taxon>Eurotiomycetes</taxon>
        <taxon>Eurotiomycetidae</taxon>
        <taxon>Onygenales</taxon>
        <taxon>Arthrodermataceae</taxon>
        <taxon>Trichophyton</taxon>
    </lineage>
</organism>
<evidence type="ECO:0000313" key="4">
    <source>
        <dbReference type="EMBL" id="EGE02094.1"/>
    </source>
</evidence>
<feature type="compositionally biased region" description="Low complexity" evidence="2">
    <location>
        <begin position="269"/>
        <end position="289"/>
    </location>
</feature>
<feature type="region of interest" description="Disordered" evidence="2">
    <location>
        <begin position="126"/>
        <end position="167"/>
    </location>
</feature>
<feature type="compositionally biased region" description="Low complexity" evidence="2">
    <location>
        <begin position="502"/>
        <end position="511"/>
    </location>
</feature>
<dbReference type="GO" id="GO:0005737">
    <property type="term" value="C:cytoplasm"/>
    <property type="evidence" value="ECO:0007669"/>
    <property type="project" value="TreeGrafter"/>
</dbReference>
<dbReference type="CDD" id="cd08204">
    <property type="entry name" value="ArfGap"/>
    <property type="match status" value="1"/>
</dbReference>
<feature type="compositionally biased region" description="Low complexity" evidence="2">
    <location>
        <begin position="179"/>
        <end position="200"/>
    </location>
</feature>
<dbReference type="InterPro" id="IPR001164">
    <property type="entry name" value="ArfGAP_dom"/>
</dbReference>
<dbReference type="Pfam" id="PF01412">
    <property type="entry name" value="ArfGap"/>
    <property type="match status" value="1"/>
</dbReference>
<dbReference type="FunFam" id="1.10.220.150:FF:000026">
    <property type="entry name" value="GTPase activating protein for Arf, putative"/>
    <property type="match status" value="1"/>
</dbReference>
<feature type="domain" description="Arf-GAP" evidence="3">
    <location>
        <begin position="13"/>
        <end position="140"/>
    </location>
</feature>
<dbReference type="VEuPathDB" id="FungiDB:TEQG_01133"/>
<evidence type="ECO:0000259" key="3">
    <source>
        <dbReference type="PROSITE" id="PS50115"/>
    </source>
</evidence>
<dbReference type="EMBL" id="DS995721">
    <property type="protein sequence ID" value="EGE02094.1"/>
    <property type="molecule type" value="Genomic_DNA"/>
</dbReference>
<feature type="region of interest" description="Disordered" evidence="2">
    <location>
        <begin position="179"/>
        <end position="226"/>
    </location>
</feature>
<protein>
    <submittedName>
        <fullName evidence="4">GTPase activating protein for Arf</fullName>
    </submittedName>
</protein>
<dbReference type="PANTHER" id="PTHR45705:SF7">
    <property type="entry name" value="ACTIVATING PROTEIN FOR ARF, PUTATIVE (AFU_ORTHOLOGUE AFUA_4G09120)-RELATED"/>
    <property type="match status" value="1"/>
</dbReference>
<evidence type="ECO:0000256" key="1">
    <source>
        <dbReference type="PROSITE-ProRule" id="PRU00288"/>
    </source>
</evidence>
<feature type="compositionally biased region" description="Low complexity" evidence="2">
    <location>
        <begin position="144"/>
        <end position="167"/>
    </location>
</feature>
<dbReference type="InterPro" id="IPR037278">
    <property type="entry name" value="ARFGAP/RecO"/>
</dbReference>
<dbReference type="InterPro" id="IPR051718">
    <property type="entry name" value="ARF_GTPase-activating"/>
</dbReference>
<dbReference type="SUPFAM" id="SSF57863">
    <property type="entry name" value="ArfGap/RecO-like zinc finger"/>
    <property type="match status" value="1"/>
</dbReference>
<dbReference type="InterPro" id="IPR038508">
    <property type="entry name" value="ArfGAP_dom_sf"/>
</dbReference>
<dbReference type="Proteomes" id="UP000009169">
    <property type="component" value="Unassembled WGS sequence"/>
</dbReference>
<feature type="compositionally biased region" description="Low complexity" evidence="2">
    <location>
        <begin position="340"/>
        <end position="349"/>
    </location>
</feature>
<feature type="compositionally biased region" description="Polar residues" evidence="2">
    <location>
        <begin position="455"/>
        <end position="476"/>
    </location>
</feature>
<evidence type="ECO:0000256" key="2">
    <source>
        <dbReference type="SAM" id="MobiDB-lite"/>
    </source>
</evidence>